<gene>
    <name evidence="1" type="ORF">J2W68_003617</name>
</gene>
<dbReference type="EMBL" id="JAVDWO010000023">
    <property type="protein sequence ID" value="MDR7194863.1"/>
    <property type="molecule type" value="Genomic_DNA"/>
</dbReference>
<dbReference type="Proteomes" id="UP001256588">
    <property type="component" value="Unassembled WGS sequence"/>
</dbReference>
<evidence type="ECO:0000313" key="2">
    <source>
        <dbReference type="Proteomes" id="UP001256588"/>
    </source>
</evidence>
<name>A0ABU1Y1Z9_9GAMM</name>
<keyword evidence="2" id="KW-1185">Reference proteome</keyword>
<reference evidence="1 2" key="1">
    <citation type="submission" date="2023-07" db="EMBL/GenBank/DDBJ databases">
        <title>Sorghum-associated microbial communities from plants grown in Nebraska, USA.</title>
        <authorList>
            <person name="Schachtman D."/>
        </authorList>
    </citation>
    <scope>NUCLEOTIDE SEQUENCE [LARGE SCALE GENOMIC DNA]</scope>
    <source>
        <strain evidence="1 2">4099</strain>
    </source>
</reference>
<comment type="caution">
    <text evidence="1">The sequence shown here is derived from an EMBL/GenBank/DDBJ whole genome shotgun (WGS) entry which is preliminary data.</text>
</comment>
<accession>A0ABU1Y1Z9</accession>
<evidence type="ECO:0000313" key="1">
    <source>
        <dbReference type="EMBL" id="MDR7194863.1"/>
    </source>
</evidence>
<organism evidence="1 2">
    <name type="scientific">Luteimonas terrae</name>
    <dbReference type="NCBI Taxonomy" id="1530191"/>
    <lineage>
        <taxon>Bacteria</taxon>
        <taxon>Pseudomonadati</taxon>
        <taxon>Pseudomonadota</taxon>
        <taxon>Gammaproteobacteria</taxon>
        <taxon>Lysobacterales</taxon>
        <taxon>Lysobacteraceae</taxon>
        <taxon>Luteimonas</taxon>
    </lineage>
</organism>
<sequence>MLLQLVHLQLEERILFVVRLGDAD</sequence>
<protein>
    <submittedName>
        <fullName evidence="1">Uncharacterized protein</fullName>
    </submittedName>
</protein>
<proteinExistence type="predicted"/>